<dbReference type="GO" id="GO:0005975">
    <property type="term" value="P:carbohydrate metabolic process"/>
    <property type="evidence" value="ECO:0007669"/>
    <property type="project" value="InterPro"/>
</dbReference>
<feature type="compositionally biased region" description="Polar residues" evidence="1">
    <location>
        <begin position="792"/>
        <end position="801"/>
    </location>
</feature>
<keyword evidence="4" id="KW-0808">Transferase</keyword>
<evidence type="ECO:0000259" key="2">
    <source>
        <dbReference type="Pfam" id="PF00534"/>
    </source>
</evidence>
<gene>
    <name evidence="4" type="ORF">H7F51_15280</name>
</gene>
<dbReference type="Gene3D" id="3.40.50.2000">
    <property type="entry name" value="Glycogen Phosphorylase B"/>
    <property type="match status" value="2"/>
</dbReference>
<dbReference type="InterPro" id="IPR028098">
    <property type="entry name" value="Glyco_trans_4-like_N"/>
</dbReference>
<dbReference type="InterPro" id="IPR001296">
    <property type="entry name" value="Glyco_trans_1"/>
</dbReference>
<reference evidence="4 5" key="1">
    <citation type="submission" date="2020-08" db="EMBL/GenBank/DDBJ databases">
        <title>The genome sequence of type strain Novosphingobium flavum NBRC 111647.</title>
        <authorList>
            <person name="Liu Y."/>
        </authorList>
    </citation>
    <scope>NUCLEOTIDE SEQUENCE [LARGE SCALE GENOMIC DNA]</scope>
    <source>
        <strain evidence="4 5">NBRC 111647</strain>
    </source>
</reference>
<dbReference type="AlphaFoldDB" id="A0A7X1FTU8"/>
<sequence length="807" mass="87476">MDPVEFRPFLLRDREASHQIVSFFPQGREGAGRAAVTAPRRVALIGTFPPRKCGIATFTSDVAEQFARFNPGIALDVYALDNPQAAPADYVGGGGAGVTGLIEQDSAESYAVTARRINESAVDAVWLQHEYGIFGGPDGEMVCDFVDRLAAPLVLTFHTVLSGPSLRQEAIMRHLVTRASRIMVMSGQGRDLLVSRYRARAELIEVIPHGAPDRPFGRSETFKETMGLPGRKVLMTFGLLGPGKGLERVIEALPEIVARHPEVVYRIVGATHPNLIASEGESYREGLMRLAKELGVENHVLWDNRFLDTPELLDQLEACDIYLTPYPGLQQATSGTLSYAVALGKAVVSTPYVHARELLAGDVGVLIEPGSSAAIADAVGRLLDDPARLGAIQRRAYARGRGTIWPEFARAGAALIGRALAPAAREVPITATPGLSGVFAMSDATGMLQHAIGVVPDRRHGYCLDDNARALMLMNVAQGLSRSERMDWAMTYASFVQHAWNPDLGRFRNFMNFDRTWCEDCGSEDSNGRALWALGHTAELSPEPELRRWAARWFDEVCPIFAGVDYPRSVAFALLGAAAMLRVDPGHAGARGLAERGGVLLHALLEASRRPDWGWFEAMLGYDNPRLSQALIEAGMVCGRDEWIAAGIDTLGWIADRQTASAGHFRPIGSETFGRPGEALTFDQMPFDQQPLEAQAAIEAARSAWAARPDRRWSDHAMAAWRWFFGANDRGAVLADLATGRSRDGVTPRGANENCGAESILAFQLAHHSMLALWNAATHAADRSGDTLESGPRSTAGQSAAQPLAHP</sequence>
<dbReference type="RefSeq" id="WP_185665184.1">
    <property type="nucleotide sequence ID" value="NZ_JACLAW010000013.1"/>
</dbReference>
<feature type="domain" description="Glycosyltransferase subfamily 4-like N-terminal" evidence="3">
    <location>
        <begin position="54"/>
        <end position="210"/>
    </location>
</feature>
<dbReference type="PANTHER" id="PTHR12526:SF572">
    <property type="entry name" value="BLL5144 PROTEIN"/>
    <property type="match status" value="1"/>
</dbReference>
<dbReference type="Pfam" id="PF13439">
    <property type="entry name" value="Glyco_transf_4"/>
    <property type="match status" value="1"/>
</dbReference>
<dbReference type="EMBL" id="JACLAW010000013">
    <property type="protein sequence ID" value="MBC2666880.1"/>
    <property type="molecule type" value="Genomic_DNA"/>
</dbReference>
<protein>
    <submittedName>
        <fullName evidence="4">Glycosyltransferase family 4 protein</fullName>
    </submittedName>
</protein>
<dbReference type="GO" id="GO:0016757">
    <property type="term" value="F:glycosyltransferase activity"/>
    <property type="evidence" value="ECO:0007669"/>
    <property type="project" value="UniProtKB-ARBA"/>
</dbReference>
<evidence type="ECO:0000313" key="5">
    <source>
        <dbReference type="Proteomes" id="UP000566813"/>
    </source>
</evidence>
<dbReference type="PANTHER" id="PTHR12526">
    <property type="entry name" value="GLYCOSYLTRANSFERASE"/>
    <property type="match status" value="1"/>
</dbReference>
<proteinExistence type="predicted"/>
<keyword evidence="5" id="KW-1185">Reference proteome</keyword>
<dbReference type="SUPFAM" id="SSF48208">
    <property type="entry name" value="Six-hairpin glycosidases"/>
    <property type="match status" value="1"/>
</dbReference>
<name>A0A7X1FTU8_9SPHN</name>
<feature type="region of interest" description="Disordered" evidence="1">
    <location>
        <begin position="782"/>
        <end position="807"/>
    </location>
</feature>
<dbReference type="InterPro" id="IPR008928">
    <property type="entry name" value="6-hairpin_glycosidase_sf"/>
</dbReference>
<dbReference type="CDD" id="cd03822">
    <property type="entry name" value="GT4_mannosyltransferase-like"/>
    <property type="match status" value="1"/>
</dbReference>
<dbReference type="Proteomes" id="UP000566813">
    <property type="component" value="Unassembled WGS sequence"/>
</dbReference>
<feature type="domain" description="Glycosyl transferase family 1" evidence="2">
    <location>
        <begin position="229"/>
        <end position="397"/>
    </location>
</feature>
<evidence type="ECO:0000313" key="4">
    <source>
        <dbReference type="EMBL" id="MBC2666880.1"/>
    </source>
</evidence>
<dbReference type="Pfam" id="PF00534">
    <property type="entry name" value="Glycos_transf_1"/>
    <property type="match status" value="1"/>
</dbReference>
<comment type="caution">
    <text evidence="4">The sequence shown here is derived from an EMBL/GenBank/DDBJ whole genome shotgun (WGS) entry which is preliminary data.</text>
</comment>
<evidence type="ECO:0000259" key="3">
    <source>
        <dbReference type="Pfam" id="PF13439"/>
    </source>
</evidence>
<organism evidence="4 5">
    <name type="scientific">Novosphingobium flavum</name>
    <dbReference type="NCBI Taxonomy" id="1778672"/>
    <lineage>
        <taxon>Bacteria</taxon>
        <taxon>Pseudomonadati</taxon>
        <taxon>Pseudomonadota</taxon>
        <taxon>Alphaproteobacteria</taxon>
        <taxon>Sphingomonadales</taxon>
        <taxon>Sphingomonadaceae</taxon>
        <taxon>Novosphingobium</taxon>
    </lineage>
</organism>
<evidence type="ECO:0000256" key="1">
    <source>
        <dbReference type="SAM" id="MobiDB-lite"/>
    </source>
</evidence>
<accession>A0A7X1FTU8</accession>
<dbReference type="SUPFAM" id="SSF53756">
    <property type="entry name" value="UDP-Glycosyltransferase/glycogen phosphorylase"/>
    <property type="match status" value="1"/>
</dbReference>